<evidence type="ECO:0000313" key="2">
    <source>
        <dbReference type="EMBL" id="CAG8845691.1"/>
    </source>
</evidence>
<reference evidence="2 3" key="1">
    <citation type="submission" date="2021-06" db="EMBL/GenBank/DDBJ databases">
        <authorList>
            <person name="Kallberg Y."/>
            <person name="Tangrot J."/>
            <person name="Rosling A."/>
        </authorList>
    </citation>
    <scope>NUCLEOTIDE SEQUENCE [LARGE SCALE GENOMIC DNA]</scope>
    <source>
        <strain evidence="2 3">120-4 pot B 10/14</strain>
    </source>
</reference>
<dbReference type="EMBL" id="CAJVQB010080570">
    <property type="protein sequence ID" value="CAG8845691.1"/>
    <property type="molecule type" value="Genomic_DNA"/>
</dbReference>
<gene>
    <name evidence="2" type="ORF">GMARGA_LOCUS37780</name>
</gene>
<comment type="caution">
    <text evidence="2">The sequence shown here is derived from an EMBL/GenBank/DDBJ whole genome shotgun (WGS) entry which is preliminary data.</text>
</comment>
<name>A0ABN7X1F7_GIGMA</name>
<feature type="region of interest" description="Disordered" evidence="1">
    <location>
        <begin position="73"/>
        <end position="94"/>
    </location>
</feature>
<keyword evidence="3" id="KW-1185">Reference proteome</keyword>
<feature type="compositionally biased region" description="Polar residues" evidence="1">
    <location>
        <begin position="73"/>
        <end position="82"/>
    </location>
</feature>
<feature type="non-terminal residue" evidence="2">
    <location>
        <position position="101"/>
    </location>
</feature>
<organism evidence="2 3">
    <name type="scientific">Gigaspora margarita</name>
    <dbReference type="NCBI Taxonomy" id="4874"/>
    <lineage>
        <taxon>Eukaryota</taxon>
        <taxon>Fungi</taxon>
        <taxon>Fungi incertae sedis</taxon>
        <taxon>Mucoromycota</taxon>
        <taxon>Glomeromycotina</taxon>
        <taxon>Glomeromycetes</taxon>
        <taxon>Diversisporales</taxon>
        <taxon>Gigasporaceae</taxon>
        <taxon>Gigaspora</taxon>
    </lineage>
</organism>
<protein>
    <submittedName>
        <fullName evidence="2">19024_t:CDS:1</fullName>
    </submittedName>
</protein>
<sequence>MAQVQALTDATNAINALAVALGQGDGLQDSITWIEEFRRAAKANKWNDARRLELAMAYMKDNAQEWASSLANAPNHFQNDNHGQNDPHGHPIRSFVHMFEE</sequence>
<evidence type="ECO:0000313" key="3">
    <source>
        <dbReference type="Proteomes" id="UP000789901"/>
    </source>
</evidence>
<evidence type="ECO:0000256" key="1">
    <source>
        <dbReference type="SAM" id="MobiDB-lite"/>
    </source>
</evidence>
<dbReference type="Proteomes" id="UP000789901">
    <property type="component" value="Unassembled WGS sequence"/>
</dbReference>
<proteinExistence type="predicted"/>
<accession>A0ABN7X1F7</accession>